<protein>
    <recommendedName>
        <fullName evidence="6">Alpha-catulin</fullName>
    </recommendedName>
</protein>
<dbReference type="EMBL" id="LR903536">
    <property type="protein sequence ID" value="CAD7252003.1"/>
    <property type="molecule type" value="Genomic_DNA"/>
</dbReference>
<evidence type="ECO:0000313" key="4">
    <source>
        <dbReference type="EMBL" id="CAD7252003.1"/>
    </source>
</evidence>
<dbReference type="InterPro" id="IPR030045">
    <property type="entry name" value="CTNNAL1"/>
</dbReference>
<evidence type="ECO:0000256" key="2">
    <source>
        <dbReference type="ARBA" id="ARBA00008376"/>
    </source>
</evidence>
<evidence type="ECO:0000313" key="5">
    <source>
        <dbReference type="Proteomes" id="UP000677054"/>
    </source>
</evidence>
<dbReference type="Proteomes" id="UP000677054">
    <property type="component" value="Unassembled WGS sequence"/>
</dbReference>
<keyword evidence="5" id="KW-1185">Reference proteome</keyword>
<evidence type="ECO:0008006" key="6">
    <source>
        <dbReference type="Google" id="ProtNLM"/>
    </source>
</evidence>
<sequence>MNHQEKLKPGSSSSSARSQASCVRVGQAVNVAVERFVTVGETIADDYQDIKSRMCEACKDARIAGGEIEKLCEGVSEDSDTQGYFSTSLIRAARRLLSSVTQVLLFADSIVVRQLLLAKDKVANALTRLENVKNFTEFVRAFCQFGQEMVDLAQLTGNRQNDLKDERRRAQMAAARHVLERSTMVLLSSSKVRSL</sequence>
<gene>
    <name evidence="4" type="ORF">DSTB1V02_LOCUS11764</name>
</gene>
<dbReference type="GO" id="GO:0051015">
    <property type="term" value="F:actin filament binding"/>
    <property type="evidence" value="ECO:0007669"/>
    <property type="project" value="InterPro"/>
</dbReference>
<dbReference type="InterPro" id="IPR006077">
    <property type="entry name" value="Vinculin/catenin"/>
</dbReference>
<dbReference type="GO" id="GO:0005737">
    <property type="term" value="C:cytoplasm"/>
    <property type="evidence" value="ECO:0007669"/>
    <property type="project" value="UniProtKB-SubCell"/>
</dbReference>
<evidence type="ECO:0000256" key="3">
    <source>
        <dbReference type="ARBA" id="ARBA00022490"/>
    </source>
</evidence>
<accession>A0A7R9FRH3</accession>
<dbReference type="GO" id="GO:0007266">
    <property type="term" value="P:Rho protein signal transduction"/>
    <property type="evidence" value="ECO:0007669"/>
    <property type="project" value="InterPro"/>
</dbReference>
<evidence type="ECO:0000256" key="1">
    <source>
        <dbReference type="ARBA" id="ARBA00004496"/>
    </source>
</evidence>
<feature type="non-terminal residue" evidence="4">
    <location>
        <position position="195"/>
    </location>
</feature>
<dbReference type="Pfam" id="PF01044">
    <property type="entry name" value="Vinculin"/>
    <property type="match status" value="1"/>
</dbReference>
<dbReference type="AlphaFoldDB" id="A0A7R9FRH3"/>
<dbReference type="InterPro" id="IPR036723">
    <property type="entry name" value="Alpha-catenin/vinculin-like_sf"/>
</dbReference>
<organism evidence="4">
    <name type="scientific">Darwinula stevensoni</name>
    <dbReference type="NCBI Taxonomy" id="69355"/>
    <lineage>
        <taxon>Eukaryota</taxon>
        <taxon>Metazoa</taxon>
        <taxon>Ecdysozoa</taxon>
        <taxon>Arthropoda</taxon>
        <taxon>Crustacea</taxon>
        <taxon>Oligostraca</taxon>
        <taxon>Ostracoda</taxon>
        <taxon>Podocopa</taxon>
        <taxon>Podocopida</taxon>
        <taxon>Darwinulocopina</taxon>
        <taxon>Darwinuloidea</taxon>
        <taxon>Darwinulidae</taxon>
        <taxon>Darwinula</taxon>
    </lineage>
</organism>
<keyword evidence="3" id="KW-0963">Cytoplasm</keyword>
<dbReference type="OrthoDB" id="6376697at2759"/>
<dbReference type="EMBL" id="CAJPEV010004019">
    <property type="protein sequence ID" value="CAG0901003.1"/>
    <property type="molecule type" value="Genomic_DNA"/>
</dbReference>
<proteinExistence type="inferred from homology"/>
<dbReference type="GO" id="GO:0007155">
    <property type="term" value="P:cell adhesion"/>
    <property type="evidence" value="ECO:0007669"/>
    <property type="project" value="InterPro"/>
</dbReference>
<comment type="similarity">
    <text evidence="2">Belongs to the vinculin/alpha-catenin family.</text>
</comment>
<dbReference type="PANTHER" id="PTHR46342">
    <property type="entry name" value="ALPHA-CATULIN"/>
    <property type="match status" value="1"/>
</dbReference>
<reference evidence="4" key="1">
    <citation type="submission" date="2020-11" db="EMBL/GenBank/DDBJ databases">
        <authorList>
            <person name="Tran Van P."/>
        </authorList>
    </citation>
    <scope>NUCLEOTIDE SEQUENCE</scope>
</reference>
<dbReference type="PANTHER" id="PTHR46342:SF1">
    <property type="entry name" value="ALPHA-CATULIN"/>
    <property type="match status" value="1"/>
</dbReference>
<name>A0A7R9FRH3_9CRUS</name>
<dbReference type="SUPFAM" id="SSF47220">
    <property type="entry name" value="alpha-catenin/vinculin-like"/>
    <property type="match status" value="1"/>
</dbReference>
<dbReference type="GO" id="GO:0071944">
    <property type="term" value="C:cell periphery"/>
    <property type="evidence" value="ECO:0007669"/>
    <property type="project" value="UniProtKB-ARBA"/>
</dbReference>
<dbReference type="Gene3D" id="1.20.120.230">
    <property type="entry name" value="Alpha-catenin/vinculin-like"/>
    <property type="match status" value="2"/>
</dbReference>
<comment type="subcellular location">
    <subcellularLocation>
        <location evidence="1">Cytoplasm</location>
    </subcellularLocation>
</comment>